<dbReference type="EMBL" id="JAHLJV010000003">
    <property type="protein sequence ID" value="KAK1599079.1"/>
    <property type="molecule type" value="Genomic_DNA"/>
</dbReference>
<proteinExistence type="predicted"/>
<comment type="caution">
    <text evidence="1">The sequence shown here is derived from an EMBL/GenBank/DDBJ whole genome shotgun (WGS) entry which is preliminary data.</text>
</comment>
<accession>A0AAD8QB99</accession>
<evidence type="ECO:0000313" key="2">
    <source>
        <dbReference type="Proteomes" id="UP001230504"/>
    </source>
</evidence>
<keyword evidence="2" id="KW-1185">Reference proteome</keyword>
<organism evidence="1 2">
    <name type="scientific">Colletotrichum navitas</name>
    <dbReference type="NCBI Taxonomy" id="681940"/>
    <lineage>
        <taxon>Eukaryota</taxon>
        <taxon>Fungi</taxon>
        <taxon>Dikarya</taxon>
        <taxon>Ascomycota</taxon>
        <taxon>Pezizomycotina</taxon>
        <taxon>Sordariomycetes</taxon>
        <taxon>Hypocreomycetidae</taxon>
        <taxon>Glomerellales</taxon>
        <taxon>Glomerellaceae</taxon>
        <taxon>Colletotrichum</taxon>
        <taxon>Colletotrichum graminicola species complex</taxon>
    </lineage>
</organism>
<dbReference type="RefSeq" id="XP_060419741.1">
    <property type="nucleotide sequence ID" value="XM_060551510.1"/>
</dbReference>
<evidence type="ECO:0000313" key="1">
    <source>
        <dbReference type="EMBL" id="KAK1599079.1"/>
    </source>
</evidence>
<gene>
    <name evidence="1" type="ORF">LY79DRAFT_207618</name>
</gene>
<sequence length="172" mass="19343">MQPPWACSSCLQYDVALPRFRPPPRAMWKGDDGMRGNCRGRNVKTAWNHSLVRCMTLEPTRLSRRPAWISWLVPPGRFRTSFSFGREGETRESTTQPCRVPISHIDAILSLMHTAILVSPPLPTRVWGGVEILLNAGGAPRLLVSLPGHRGRQKGRSCMLSSKFTRSIVELR</sequence>
<name>A0AAD8QB99_9PEZI</name>
<protein>
    <submittedName>
        <fullName evidence="1">Uncharacterized protein</fullName>
    </submittedName>
</protein>
<dbReference type="AlphaFoldDB" id="A0AAD8QB99"/>
<dbReference type="GeneID" id="85435750"/>
<reference evidence="1" key="1">
    <citation type="submission" date="2021-06" db="EMBL/GenBank/DDBJ databases">
        <title>Comparative genomics, transcriptomics and evolutionary studies reveal genomic signatures of adaptation to plant cell wall in hemibiotrophic fungi.</title>
        <authorList>
            <consortium name="DOE Joint Genome Institute"/>
            <person name="Baroncelli R."/>
            <person name="Diaz J.F."/>
            <person name="Benocci T."/>
            <person name="Peng M."/>
            <person name="Battaglia E."/>
            <person name="Haridas S."/>
            <person name="Andreopoulos W."/>
            <person name="Labutti K."/>
            <person name="Pangilinan J."/>
            <person name="Floch G.L."/>
            <person name="Makela M.R."/>
            <person name="Henrissat B."/>
            <person name="Grigoriev I.V."/>
            <person name="Crouch J.A."/>
            <person name="De Vries R.P."/>
            <person name="Sukno S.A."/>
            <person name="Thon M.R."/>
        </authorList>
    </citation>
    <scope>NUCLEOTIDE SEQUENCE</scope>
    <source>
        <strain evidence="1">CBS 125086</strain>
    </source>
</reference>
<dbReference type="Proteomes" id="UP001230504">
    <property type="component" value="Unassembled WGS sequence"/>
</dbReference>